<sequence length="172" mass="19768">MSLVDSLTVRPATLDDLDALTTFSAAMALETEQRILDRARLRLGTRAVLEQPERGQFYVADVRPKPRADRITVGQLLITYEWSDWRNAQFWWIQSVFVHPDWRRKGIYRSMHGAIINFAQSQRGVCGVRLYVEGDNHIAKCVYERVGLLPSTYQVYESDFVLPRPHSVGTKA</sequence>
<dbReference type="eggNOG" id="COG0456">
    <property type="taxonomic scope" value="Bacteria"/>
</dbReference>
<dbReference type="PANTHER" id="PTHR43420">
    <property type="entry name" value="ACETYLTRANSFERASE"/>
    <property type="match status" value="1"/>
</dbReference>
<evidence type="ECO:0000313" key="5">
    <source>
        <dbReference type="Proteomes" id="UP000001660"/>
    </source>
</evidence>
<dbReference type="Pfam" id="PF00583">
    <property type="entry name" value="Acetyltransf_1"/>
    <property type="match status" value="1"/>
</dbReference>
<dbReference type="InterPro" id="IPR016181">
    <property type="entry name" value="Acyl_CoA_acyltransferase"/>
</dbReference>
<dbReference type="HOGENOM" id="CLU_119435_0_0_0"/>
<dbReference type="KEGG" id="nde:NIDE0329"/>
<reference evidence="4 5" key="1">
    <citation type="journal article" date="2010" name="Proc. Natl. Acad. Sci. U.S.A.">
        <title>A Nitrospira metagenome illuminates the physiology and evolution of globally important nitrite-oxidizing bacteria.</title>
        <authorList>
            <person name="Lucker S."/>
            <person name="Wagner M."/>
            <person name="Maixner F."/>
            <person name="Pelletier E."/>
            <person name="Koch H."/>
            <person name="Vacherie B."/>
            <person name="Rattei T."/>
            <person name="Sinninghe Damste J."/>
            <person name="Spieck E."/>
            <person name="Le Paslier D."/>
            <person name="Daims H."/>
        </authorList>
    </citation>
    <scope>NUCLEOTIDE SEQUENCE [LARGE SCALE GENOMIC DNA]</scope>
</reference>
<dbReference type="SUPFAM" id="SSF55729">
    <property type="entry name" value="Acyl-CoA N-acyltransferases (Nat)"/>
    <property type="match status" value="1"/>
</dbReference>
<dbReference type="PROSITE" id="PS51186">
    <property type="entry name" value="GNAT"/>
    <property type="match status" value="1"/>
</dbReference>
<evidence type="ECO:0000259" key="3">
    <source>
        <dbReference type="PROSITE" id="PS51186"/>
    </source>
</evidence>
<organism evidence="4 5">
    <name type="scientific">Nitrospira defluvii</name>
    <dbReference type="NCBI Taxonomy" id="330214"/>
    <lineage>
        <taxon>Bacteria</taxon>
        <taxon>Pseudomonadati</taxon>
        <taxon>Nitrospirota</taxon>
        <taxon>Nitrospiria</taxon>
        <taxon>Nitrospirales</taxon>
        <taxon>Nitrospiraceae</taxon>
        <taxon>Nitrospira</taxon>
    </lineage>
</organism>
<evidence type="ECO:0000313" key="4">
    <source>
        <dbReference type="EMBL" id="CBK40108.1"/>
    </source>
</evidence>
<dbReference type="AlphaFoldDB" id="D8PA49"/>
<dbReference type="CDD" id="cd04301">
    <property type="entry name" value="NAT_SF"/>
    <property type="match status" value="1"/>
</dbReference>
<keyword evidence="5" id="KW-1185">Reference proteome</keyword>
<dbReference type="EMBL" id="FP929003">
    <property type="protein sequence ID" value="CBK40108.1"/>
    <property type="molecule type" value="Genomic_DNA"/>
</dbReference>
<dbReference type="STRING" id="330214.NIDE0329"/>
<dbReference type="GO" id="GO:0016747">
    <property type="term" value="F:acyltransferase activity, transferring groups other than amino-acyl groups"/>
    <property type="evidence" value="ECO:0007669"/>
    <property type="project" value="InterPro"/>
</dbReference>
<dbReference type="InterPro" id="IPR000182">
    <property type="entry name" value="GNAT_dom"/>
</dbReference>
<dbReference type="Gene3D" id="3.40.630.30">
    <property type="match status" value="1"/>
</dbReference>
<feature type="domain" description="N-acetyltransferase" evidence="3">
    <location>
        <begin position="7"/>
        <end position="167"/>
    </location>
</feature>
<name>D8PA49_9BACT</name>
<accession>D8PA49</accession>
<dbReference type="InterPro" id="IPR050680">
    <property type="entry name" value="YpeA/RimI_acetyltransf"/>
</dbReference>
<keyword evidence="1 4" id="KW-0808">Transferase</keyword>
<proteinExistence type="predicted"/>
<dbReference type="OrthoDB" id="9805924at2"/>
<keyword evidence="2" id="KW-0012">Acyltransferase</keyword>
<gene>
    <name evidence="4" type="ORF">NIDE0329</name>
</gene>
<evidence type="ECO:0000256" key="1">
    <source>
        <dbReference type="ARBA" id="ARBA00022679"/>
    </source>
</evidence>
<protein>
    <submittedName>
        <fullName evidence="4">N-acetyltransferase, GNAT family</fullName>
    </submittedName>
</protein>
<dbReference type="Proteomes" id="UP000001660">
    <property type="component" value="Chromosome"/>
</dbReference>
<evidence type="ECO:0000256" key="2">
    <source>
        <dbReference type="ARBA" id="ARBA00023315"/>
    </source>
</evidence>